<reference evidence="1" key="1">
    <citation type="journal article" date="2021" name="Nat. Commun.">
        <title>Genetic determinants of endophytism in the Arabidopsis root mycobiome.</title>
        <authorList>
            <person name="Mesny F."/>
            <person name="Miyauchi S."/>
            <person name="Thiergart T."/>
            <person name="Pickel B."/>
            <person name="Atanasova L."/>
            <person name="Karlsson M."/>
            <person name="Huettel B."/>
            <person name="Barry K.W."/>
            <person name="Haridas S."/>
            <person name="Chen C."/>
            <person name="Bauer D."/>
            <person name="Andreopoulos W."/>
            <person name="Pangilinan J."/>
            <person name="LaButti K."/>
            <person name="Riley R."/>
            <person name="Lipzen A."/>
            <person name="Clum A."/>
            <person name="Drula E."/>
            <person name="Henrissat B."/>
            <person name="Kohler A."/>
            <person name="Grigoriev I.V."/>
            <person name="Martin F.M."/>
            <person name="Hacquard S."/>
        </authorList>
    </citation>
    <scope>NUCLEOTIDE SEQUENCE</scope>
    <source>
        <strain evidence="1">MPI-CAGE-AT-0016</strain>
    </source>
</reference>
<accession>A0A8K0TT16</accession>
<evidence type="ECO:0000313" key="1">
    <source>
        <dbReference type="EMBL" id="KAH7369114.1"/>
    </source>
</evidence>
<dbReference type="Proteomes" id="UP000813385">
    <property type="component" value="Unassembled WGS sequence"/>
</dbReference>
<proteinExistence type="predicted"/>
<comment type="caution">
    <text evidence="1">The sequence shown here is derived from an EMBL/GenBank/DDBJ whole genome shotgun (WGS) entry which is preliminary data.</text>
</comment>
<evidence type="ECO:0000313" key="2">
    <source>
        <dbReference type="Proteomes" id="UP000813385"/>
    </source>
</evidence>
<dbReference type="EMBL" id="JAGPXD010000002">
    <property type="protein sequence ID" value="KAH7369114.1"/>
    <property type="molecule type" value="Genomic_DNA"/>
</dbReference>
<sequence length="207" mass="21517">MGNIKRVVDVKKWCVFCRKKGVAEEEVAVLCCRRRRAWSAAPSSQRTHALLDAAPVDDGARLENVELAAEALALLEEVDDGGLAEHDAVDGLDGGGDGAAEGVPVAAGAGRGGGAAAEGGAEGRGGEAGGDGLEAGGLHGGDCCLPRCVVDVCVVVDVKVWVRALPRRCDLQGLFWCFLPRMRASRCSSRRRPVILSKAVVVVTGEM</sequence>
<organism evidence="1 2">
    <name type="scientific">Plectosphaerella cucumerina</name>
    <dbReference type="NCBI Taxonomy" id="40658"/>
    <lineage>
        <taxon>Eukaryota</taxon>
        <taxon>Fungi</taxon>
        <taxon>Dikarya</taxon>
        <taxon>Ascomycota</taxon>
        <taxon>Pezizomycotina</taxon>
        <taxon>Sordariomycetes</taxon>
        <taxon>Hypocreomycetidae</taxon>
        <taxon>Glomerellales</taxon>
        <taxon>Plectosphaerellaceae</taxon>
        <taxon>Plectosphaerella</taxon>
    </lineage>
</organism>
<protein>
    <submittedName>
        <fullName evidence="1">Uncharacterized protein</fullName>
    </submittedName>
</protein>
<gene>
    <name evidence="1" type="ORF">B0T11DRAFT_278240</name>
</gene>
<name>A0A8K0TT16_9PEZI</name>
<keyword evidence="2" id="KW-1185">Reference proteome</keyword>
<dbReference type="AlphaFoldDB" id="A0A8K0TT16"/>